<evidence type="ECO:0000313" key="2">
    <source>
        <dbReference type="Proteomes" id="UP000014601"/>
    </source>
</evidence>
<dbReference type="HOGENOM" id="CLU_213796_0_0_11"/>
<accession>S4GU21</accession>
<dbReference type="AlphaFoldDB" id="S4GU21"/>
<protein>
    <submittedName>
        <fullName evidence="1">Uncharacterized protein</fullName>
    </submittedName>
</protein>
<organism evidence="1 2">
    <name type="scientific">Gardnerella pickettii JCP7719</name>
    <dbReference type="NCBI Taxonomy" id="1261061"/>
    <lineage>
        <taxon>Bacteria</taxon>
        <taxon>Bacillati</taxon>
        <taxon>Actinomycetota</taxon>
        <taxon>Actinomycetes</taxon>
        <taxon>Bifidobacteriales</taxon>
        <taxon>Bifidobacteriaceae</taxon>
        <taxon>Gardnerella</taxon>
        <taxon>Gardnerella pickettii</taxon>
    </lineage>
</organism>
<dbReference type="Proteomes" id="UP000014601">
    <property type="component" value="Unassembled WGS sequence"/>
</dbReference>
<evidence type="ECO:0000313" key="1">
    <source>
        <dbReference type="EMBL" id="EPI50156.1"/>
    </source>
</evidence>
<reference evidence="1 2" key="1">
    <citation type="submission" date="2013-06" db="EMBL/GenBank/DDBJ databases">
        <authorList>
            <person name="Weinstock G."/>
            <person name="Sodergren E."/>
            <person name="Lobos E.A."/>
            <person name="Fulton L."/>
            <person name="Fulton R."/>
            <person name="Courtney L."/>
            <person name="Fronick C."/>
            <person name="O'Laughlin M."/>
            <person name="Godfrey J."/>
            <person name="Wilson R.M."/>
            <person name="Miner T."/>
            <person name="Farmer C."/>
            <person name="Delehaunty K."/>
            <person name="Cordes M."/>
            <person name="Minx P."/>
            <person name="Tomlinson C."/>
            <person name="Chen J."/>
            <person name="Wollam A."/>
            <person name="Pepin K.H."/>
            <person name="Bhonagiri V."/>
            <person name="Zhang X."/>
            <person name="Warren W."/>
            <person name="Mitreva M."/>
            <person name="Mardis E.R."/>
            <person name="Wilson R.K."/>
        </authorList>
    </citation>
    <scope>NUCLEOTIDE SEQUENCE [LARGE SCALE GENOMIC DNA]</scope>
    <source>
        <strain evidence="1 2">JCP7719</strain>
    </source>
</reference>
<sequence>MATRRKFGTNALQGRSCRLCGLAADYLALSTKIAIEFCTFCYF</sequence>
<name>S4GU21_9BIFI</name>
<comment type="caution">
    <text evidence="1">The sequence shown here is derived from an EMBL/GenBank/DDBJ whole genome shotgun (WGS) entry which is preliminary data.</text>
</comment>
<proteinExistence type="predicted"/>
<dbReference type="EMBL" id="ATJO01000107">
    <property type="protein sequence ID" value="EPI50156.1"/>
    <property type="molecule type" value="Genomic_DNA"/>
</dbReference>
<gene>
    <name evidence="1" type="ORF">HMPREF1576_01126</name>
</gene>